<dbReference type="Pfam" id="PF03133">
    <property type="entry name" value="TTL"/>
    <property type="match status" value="1"/>
</dbReference>
<dbReference type="AlphaFoldDB" id="A0AAD9IY56"/>
<dbReference type="Pfam" id="PF24536">
    <property type="entry name" value="NXPE4_C"/>
    <property type="match status" value="1"/>
</dbReference>
<dbReference type="InterPro" id="IPR025883">
    <property type="entry name" value="Cadherin-like_domain"/>
</dbReference>
<dbReference type="Proteomes" id="UP001208570">
    <property type="component" value="Unassembled WGS sequence"/>
</dbReference>
<organism evidence="3 4">
    <name type="scientific">Paralvinella palmiformis</name>
    <dbReference type="NCBI Taxonomy" id="53620"/>
    <lineage>
        <taxon>Eukaryota</taxon>
        <taxon>Metazoa</taxon>
        <taxon>Spiralia</taxon>
        <taxon>Lophotrochozoa</taxon>
        <taxon>Annelida</taxon>
        <taxon>Polychaeta</taxon>
        <taxon>Sedentaria</taxon>
        <taxon>Canalipalpata</taxon>
        <taxon>Terebellida</taxon>
        <taxon>Terebelliformia</taxon>
        <taxon>Alvinellidae</taxon>
        <taxon>Paralvinella</taxon>
    </lineage>
</organism>
<evidence type="ECO:0000313" key="4">
    <source>
        <dbReference type="Proteomes" id="UP001208570"/>
    </source>
</evidence>
<protein>
    <recommendedName>
        <fullName evidence="5">Cadherin-like and PC-esterase domain-containing protein 1</fullName>
    </recommendedName>
</protein>
<evidence type="ECO:0000313" key="3">
    <source>
        <dbReference type="EMBL" id="KAK2142864.1"/>
    </source>
</evidence>
<dbReference type="InterPro" id="IPR057106">
    <property type="entry name" value="NXPE4_C"/>
</dbReference>
<gene>
    <name evidence="3" type="ORF">LSH36_903g00083</name>
</gene>
<dbReference type="PANTHER" id="PTHR14776:SF1">
    <property type="entry name" value="CADHERIN-LIKE AND PC-ESTERASE DOMAIN-CONTAINING PROTEIN 1"/>
    <property type="match status" value="1"/>
</dbReference>
<evidence type="ECO:0000259" key="2">
    <source>
        <dbReference type="Pfam" id="PF24536"/>
    </source>
</evidence>
<dbReference type="PANTHER" id="PTHR14776">
    <property type="entry name" value="CADHERIN-LIKE AND PC-ESTERASE DOMAIN-CONTAINING PROTEIN 1"/>
    <property type="match status" value="1"/>
</dbReference>
<keyword evidence="4" id="KW-1185">Reference proteome</keyword>
<evidence type="ECO:0008006" key="5">
    <source>
        <dbReference type="Google" id="ProtNLM"/>
    </source>
</evidence>
<dbReference type="Pfam" id="PF12733">
    <property type="entry name" value="Cadherin-like"/>
    <property type="match status" value="1"/>
</dbReference>
<accession>A0AAD9IY56</accession>
<proteinExistence type="predicted"/>
<dbReference type="Gene3D" id="3.30.470.20">
    <property type="entry name" value="ATP-grasp fold, B domain"/>
    <property type="match status" value="1"/>
</dbReference>
<dbReference type="EMBL" id="JAODUP010000903">
    <property type="protein sequence ID" value="KAK2142864.1"/>
    <property type="molecule type" value="Genomic_DNA"/>
</dbReference>
<comment type="caution">
    <text evidence="3">The sequence shown here is derived from an EMBL/GenBank/DDBJ whole genome shotgun (WGS) entry which is preliminary data.</text>
</comment>
<dbReference type="PROSITE" id="PS51221">
    <property type="entry name" value="TTL"/>
    <property type="match status" value="1"/>
</dbReference>
<feature type="domain" description="Cadherin-like beta-sandwich-like" evidence="1">
    <location>
        <begin position="628"/>
        <end position="713"/>
    </location>
</feature>
<sequence length="1064" mass="120940">MPQPPTPPSGPVTNLFSTLRRRILTFSKFKELDSAPCPCLKANGTPRMLRRVWASTGQVERRLFAVSYWKESPAGQPPSELNFTEEFPLRDHSDELIGFRVSGSEQLVFGVWQLNSWHYHSLVCRLNKLVLSSATEVSVISAVILGCDDTISLFGTLLDDELLPPATNQKIAVIEGVDDVLLGQQRALFEESLSKAGYSTIFIASSKNEALLGSPLSPLCYLLPTQYEEFLTQADVRGPGTYWVLKPLENGSTHVQLVEPTSERDYLKIKRLSECLTLVQEYLPSPLSLFGLPFSVTVYVLVTSWLPLRAHIHSQGIVHFRHDYQHNFRKVPGRIWKLDQWLHHVAESHTQKVADVAETNMEIVIVETLLATETLAYHDQQINIMLEQKLKRCTSCFQLLSFELIFNSTFYPSVINIESDPDLSDSIHLDSWSDGTVNSHLIRDLVTMVTSSTPVVTDVAMALEELNLESEMNFNQTCSGQSTLRSCLLPGDIQYWLSLRRESLQKGSFRMLYPTIDADKYNHFISTLVKYTRHRHRRHGPELPDNELLTHSTAVLHQLTVSFMRYLQNVERMEESYDDLNVPWFSDSQPQNEGLNKNLLQNVYLKESNTGNHNELPFLEGIYTEPALDMSPAFNKSVTDYYATVPYDVYLVKVWALTISCFSEARLEDKYGLSRPSNFTLGLGNNKINIVVVDVRHSDPWAINVYTVSVYRQQVGEGLLSADQGQPHTVCSLIQDCGLHYIPSEPCGLQQSMYSSWQQYLKHASLLPTCQRGDEPGEWLVPCRSCNQSDLCSWSSAVWQPNHCVHKVLHRNSLKQCLAQKQILFIGDSTNRGIMHHLMEQVNDTLTEWDKTHNIKIYTNINRDRTTVSFAYYPQFWLPVNQRPVFDKALLALMQQSGPLQNNHNTVLVVGGVHWLATHHLKVITQTLHRQGLNRIRVIVKGLGAGFHQAVDGLHCLTLAEQRKLVLHNAGVIEFARGHGFDVVDTFNMTMARYKDFLQGKCACHFHRVREVLPSFTQYMRSTGQSGSTKLSDMPILYHVEGDINAEYSEILINRICEDNQTHH</sequence>
<evidence type="ECO:0000259" key="1">
    <source>
        <dbReference type="Pfam" id="PF12733"/>
    </source>
</evidence>
<feature type="domain" description="NXPE C-terminal" evidence="2">
    <location>
        <begin position="799"/>
        <end position="928"/>
    </location>
</feature>
<name>A0AAD9IY56_9ANNE</name>
<reference evidence="3" key="1">
    <citation type="journal article" date="2023" name="Mol. Biol. Evol.">
        <title>Third-Generation Sequencing Reveals the Adaptive Role of the Epigenome in Three Deep-Sea Polychaetes.</title>
        <authorList>
            <person name="Perez M."/>
            <person name="Aroh O."/>
            <person name="Sun Y."/>
            <person name="Lan Y."/>
            <person name="Juniper S.K."/>
            <person name="Young C.R."/>
            <person name="Angers B."/>
            <person name="Qian P.Y."/>
        </authorList>
    </citation>
    <scope>NUCLEOTIDE SEQUENCE</scope>
    <source>
        <strain evidence="3">P08H-3</strain>
    </source>
</reference>
<dbReference type="InterPro" id="IPR004344">
    <property type="entry name" value="TTL/TTLL_fam"/>
</dbReference>